<sequence length="119" mass="12686">MVLRKLTVAAATAAAAAADRNLSPASRGALRRRGRGAPQSGEEPGRRRRAERRTTEQHQQGLRFLRTAAWGCCSRAGKGPRRQGGREAGRCPRLGPRGGKRYLHRPGGGEPKAASPAPS</sequence>
<dbReference type="EMBL" id="RWIC01000044">
    <property type="protein sequence ID" value="TKC51889.1"/>
    <property type="molecule type" value="Genomic_DNA"/>
</dbReference>
<comment type="caution">
    <text evidence="2">The sequence shown here is derived from an EMBL/GenBank/DDBJ whole genome shotgun (WGS) entry which is preliminary data.</text>
</comment>
<organism evidence="2 3">
    <name type="scientific">Monodon monoceros</name>
    <name type="common">Narwhal</name>
    <name type="synonym">Ceratodon monodon</name>
    <dbReference type="NCBI Taxonomy" id="40151"/>
    <lineage>
        <taxon>Eukaryota</taxon>
        <taxon>Metazoa</taxon>
        <taxon>Chordata</taxon>
        <taxon>Craniata</taxon>
        <taxon>Vertebrata</taxon>
        <taxon>Euteleostomi</taxon>
        <taxon>Mammalia</taxon>
        <taxon>Eutheria</taxon>
        <taxon>Laurasiatheria</taxon>
        <taxon>Artiodactyla</taxon>
        <taxon>Whippomorpha</taxon>
        <taxon>Cetacea</taxon>
        <taxon>Odontoceti</taxon>
        <taxon>Monodontidae</taxon>
        <taxon>Monodon</taxon>
    </lineage>
</organism>
<evidence type="ECO:0000313" key="2">
    <source>
        <dbReference type="EMBL" id="TKC51889.1"/>
    </source>
</evidence>
<evidence type="ECO:0000256" key="1">
    <source>
        <dbReference type="SAM" id="MobiDB-lite"/>
    </source>
</evidence>
<protein>
    <submittedName>
        <fullName evidence="2">Uncharacterized protein</fullName>
    </submittedName>
</protein>
<dbReference type="AlphaFoldDB" id="A0A4U1FNX4"/>
<reference evidence="3" key="1">
    <citation type="journal article" date="2019" name="IScience">
        <title>Narwhal Genome Reveals Long-Term Low Genetic Diversity despite Current Large Abundance Size.</title>
        <authorList>
            <person name="Westbury M.V."/>
            <person name="Petersen B."/>
            <person name="Garde E."/>
            <person name="Heide-Jorgensen M.P."/>
            <person name="Lorenzen E.D."/>
        </authorList>
    </citation>
    <scope>NUCLEOTIDE SEQUENCE [LARGE SCALE GENOMIC DNA]</scope>
</reference>
<accession>A0A4U1FNX4</accession>
<name>A0A4U1FNX4_MONMO</name>
<dbReference type="Proteomes" id="UP000308365">
    <property type="component" value="Unassembled WGS sequence"/>
</dbReference>
<evidence type="ECO:0000313" key="3">
    <source>
        <dbReference type="Proteomes" id="UP000308365"/>
    </source>
</evidence>
<gene>
    <name evidence="2" type="ORF">EI555_000165</name>
</gene>
<proteinExistence type="predicted"/>
<feature type="compositionally biased region" description="Low complexity" evidence="1">
    <location>
        <begin position="12"/>
        <end position="28"/>
    </location>
</feature>
<feature type="region of interest" description="Disordered" evidence="1">
    <location>
        <begin position="12"/>
        <end position="119"/>
    </location>
</feature>